<dbReference type="PANTHER" id="PTHR47332">
    <property type="entry name" value="SET DOMAIN-CONTAINING PROTEIN 5"/>
    <property type="match status" value="1"/>
</dbReference>
<dbReference type="Pfam" id="PF00856">
    <property type="entry name" value="SET"/>
    <property type="match status" value="1"/>
</dbReference>
<dbReference type="SUPFAM" id="SSF82199">
    <property type="entry name" value="SET domain"/>
    <property type="match status" value="1"/>
</dbReference>
<evidence type="ECO:0000313" key="2">
    <source>
        <dbReference type="EMBL" id="RAO70219.1"/>
    </source>
</evidence>
<dbReference type="AlphaFoldDB" id="A0A364L334"/>
<gene>
    <name evidence="2" type="ORF">BHQ10_006231</name>
</gene>
<proteinExistence type="predicted"/>
<dbReference type="PROSITE" id="PS50280">
    <property type="entry name" value="SET"/>
    <property type="match status" value="1"/>
</dbReference>
<dbReference type="STRING" id="1196081.A0A364L334"/>
<comment type="caution">
    <text evidence="2">The sequence shown here is derived from an EMBL/GenBank/DDBJ whole genome shotgun (WGS) entry which is preliminary data.</text>
</comment>
<dbReference type="OrthoDB" id="265717at2759"/>
<dbReference type="PANTHER" id="PTHR47332:SF4">
    <property type="entry name" value="SET DOMAIN-CONTAINING PROTEIN 5"/>
    <property type="match status" value="1"/>
</dbReference>
<feature type="domain" description="SET" evidence="1">
    <location>
        <begin position="16"/>
        <end position="173"/>
    </location>
</feature>
<evidence type="ECO:0000259" key="1">
    <source>
        <dbReference type="PROSITE" id="PS50280"/>
    </source>
</evidence>
<dbReference type="EMBL" id="MIKG01000011">
    <property type="protein sequence ID" value="RAO70219.1"/>
    <property type="molecule type" value="Genomic_DNA"/>
</dbReference>
<keyword evidence="3" id="KW-1185">Reference proteome</keyword>
<dbReference type="RefSeq" id="XP_040734735.1">
    <property type="nucleotide sequence ID" value="XM_040878795.1"/>
</dbReference>
<dbReference type="InterPro" id="IPR053185">
    <property type="entry name" value="SET_domain_protein"/>
</dbReference>
<organism evidence="2 3">
    <name type="scientific">Talaromyces amestolkiae</name>
    <dbReference type="NCBI Taxonomy" id="1196081"/>
    <lineage>
        <taxon>Eukaryota</taxon>
        <taxon>Fungi</taxon>
        <taxon>Dikarya</taxon>
        <taxon>Ascomycota</taxon>
        <taxon>Pezizomycotina</taxon>
        <taxon>Eurotiomycetes</taxon>
        <taxon>Eurotiomycetidae</taxon>
        <taxon>Eurotiales</taxon>
        <taxon>Trichocomaceae</taxon>
        <taxon>Talaromyces</taxon>
        <taxon>Talaromyces sect. Talaromyces</taxon>
    </lineage>
</organism>
<dbReference type="InterPro" id="IPR001214">
    <property type="entry name" value="SET_dom"/>
</dbReference>
<dbReference type="GeneID" id="63795447"/>
<protein>
    <recommendedName>
        <fullName evidence="1">SET domain-containing protein</fullName>
    </recommendedName>
</protein>
<dbReference type="Gene3D" id="2.170.270.10">
    <property type="entry name" value="SET domain"/>
    <property type="match status" value="1"/>
</dbReference>
<sequence>MSEPHPYRNIQIPDDAPIELRPSPGAGWGVFATRPIKKNNLILKETAIFTITKSAGEEATETDVNKAWTKLPYSTKDALLPLRENGSQPPKSPFEVWSHNHLNLKNEVAEPYLEMNESVSLATTTGLFVLQSRINHSCLPNARRPWLLTTEDSTSLIPTRDITAGEEITNCYVFQFQLLSREERADMMGFVCNCKACDVSDDNKEWQQMSDMRRRLLRGVYNHLNGGDQARPGVAWPPSIIRDPVMKRAAETLSIPLSKRFIYGMLFIVLMEEEGLLDDFGLGLIFQSVLPCPTSFKTKSNFEIADRAFHRGYTNKCWKDALGITFELDGRSDEADWSFAEGLRRERAKLTAQFGFDKKESVIGPTVTVGTD</sequence>
<dbReference type="SMART" id="SM00317">
    <property type="entry name" value="SET"/>
    <property type="match status" value="1"/>
</dbReference>
<dbReference type="InterPro" id="IPR046341">
    <property type="entry name" value="SET_dom_sf"/>
</dbReference>
<dbReference type="Proteomes" id="UP000249363">
    <property type="component" value="Unassembled WGS sequence"/>
</dbReference>
<accession>A0A364L334</accession>
<name>A0A364L334_TALAM</name>
<evidence type="ECO:0000313" key="3">
    <source>
        <dbReference type="Proteomes" id="UP000249363"/>
    </source>
</evidence>
<reference evidence="2 3" key="1">
    <citation type="journal article" date="2017" name="Biotechnol. Biofuels">
        <title>Differential beta-glucosidase expression as a function of carbon source availability in Talaromyces amestolkiae: a genomic and proteomic approach.</title>
        <authorList>
            <person name="de Eugenio L.I."/>
            <person name="Mendez-Liter J.A."/>
            <person name="Nieto-Dominguez M."/>
            <person name="Alonso L."/>
            <person name="Gil-Munoz J."/>
            <person name="Barriuso J."/>
            <person name="Prieto A."/>
            <person name="Martinez M.J."/>
        </authorList>
    </citation>
    <scope>NUCLEOTIDE SEQUENCE [LARGE SCALE GENOMIC DNA]</scope>
    <source>
        <strain evidence="2 3">CIB</strain>
    </source>
</reference>
<dbReference type="CDD" id="cd20071">
    <property type="entry name" value="SET_SMYD"/>
    <property type="match status" value="1"/>
</dbReference>